<keyword evidence="2" id="KW-1185">Reference proteome</keyword>
<evidence type="ECO:0000313" key="2">
    <source>
        <dbReference type="Proteomes" id="UP000281553"/>
    </source>
</evidence>
<reference evidence="1 2" key="1">
    <citation type="submission" date="2018-11" db="EMBL/GenBank/DDBJ databases">
        <authorList>
            <consortium name="Pathogen Informatics"/>
        </authorList>
    </citation>
    <scope>NUCLEOTIDE SEQUENCE [LARGE SCALE GENOMIC DNA]</scope>
</reference>
<dbReference type="EMBL" id="UYRU01043250">
    <property type="protein sequence ID" value="VDK80977.1"/>
    <property type="molecule type" value="Genomic_DNA"/>
</dbReference>
<accession>A0A3P6T7K3</accession>
<protein>
    <submittedName>
        <fullName evidence="1">Uncharacterized protein</fullName>
    </submittedName>
</protein>
<evidence type="ECO:0000313" key="1">
    <source>
        <dbReference type="EMBL" id="VDK80977.1"/>
    </source>
</evidence>
<name>A0A3P6T7K3_DIBLA</name>
<dbReference type="Proteomes" id="UP000281553">
    <property type="component" value="Unassembled WGS sequence"/>
</dbReference>
<organism evidence="1 2">
    <name type="scientific">Dibothriocephalus latus</name>
    <name type="common">Fish tapeworm</name>
    <name type="synonym">Diphyllobothrium latum</name>
    <dbReference type="NCBI Taxonomy" id="60516"/>
    <lineage>
        <taxon>Eukaryota</taxon>
        <taxon>Metazoa</taxon>
        <taxon>Spiralia</taxon>
        <taxon>Lophotrochozoa</taxon>
        <taxon>Platyhelminthes</taxon>
        <taxon>Cestoda</taxon>
        <taxon>Eucestoda</taxon>
        <taxon>Diphyllobothriidea</taxon>
        <taxon>Diphyllobothriidae</taxon>
        <taxon>Dibothriocephalus</taxon>
    </lineage>
</organism>
<sequence length="385" mass="44081">MPQLIALLRSTSEGDEIFSRNFASEQGKDITQGLLLLAGPDRTGLVNLTTLDISIEKMSELTSNCSMPRKRILRLSVVVKNARPLVTESLKSKLKVEEVAIRIFVSLSPNEVLLLLQSFDNVRNMSLDDSFHRRCRLPTPRITHELHSTWIPAWTYIQIHYASEVLDLILRERTSATQLPVLTLLTDPGQFLPKRYLTSSSNLPRILKFRVLKKPRLRMSQCCRVCVNAEERCYMPRLHCQPNDITQDGEGAVNFVACSRMSVEDNCVLHPLNVHDPYILLKIGNGKYPSIKTPNAFFAVRTELRWLVVVFNNHGGALLCHANKDSHTGLEIFNVPTFHLGNMIHTYPELYDIFWSELLSKRKRSILKAEFWQGAEWKYHLRCSS</sequence>
<gene>
    <name evidence="1" type="ORF">DILT_LOCUS3172</name>
</gene>
<dbReference type="AlphaFoldDB" id="A0A3P6T7K3"/>
<proteinExistence type="predicted"/>